<gene>
    <name evidence="2" type="ORF">KOF26_14500</name>
</gene>
<comment type="caution">
    <text evidence="2">The sequence shown here is derived from an EMBL/GenBank/DDBJ whole genome shotgun (WGS) entry which is preliminary data.</text>
</comment>
<accession>A0ABS6BL97</accession>
<dbReference type="EMBL" id="JAHKRT010000008">
    <property type="protein sequence ID" value="MBU3079068.1"/>
    <property type="molecule type" value="Genomic_DNA"/>
</dbReference>
<dbReference type="Proteomes" id="UP000776276">
    <property type="component" value="Unassembled WGS sequence"/>
</dbReference>
<evidence type="ECO:0000259" key="1">
    <source>
        <dbReference type="PROSITE" id="PS51168"/>
    </source>
</evidence>
<dbReference type="PROSITE" id="PS51168">
    <property type="entry name" value="CHORISMATE_MUT_2"/>
    <property type="match status" value="1"/>
</dbReference>
<dbReference type="PANTHER" id="PTHR38041">
    <property type="entry name" value="CHORISMATE MUTASE"/>
    <property type="match status" value="1"/>
</dbReference>
<sequence length="104" mass="11573">MTQENTVPADQCTTMAEVRAGIDALDRRIVALLAERLRFIEAAARIKPQRDHVRDEWRKADVIAKACATAAAHDFPEALAAAVYEVLVEGSIAYEFERFDARQG</sequence>
<reference evidence="2 3" key="1">
    <citation type="submission" date="2021-06" db="EMBL/GenBank/DDBJ databases">
        <title>Sphingomonas sp. XMGL2, whole genome shotgun sequencing project.</title>
        <authorList>
            <person name="Zhao G."/>
            <person name="Shen L."/>
        </authorList>
    </citation>
    <scope>NUCLEOTIDE SEQUENCE [LARGE SCALE GENOMIC DNA]</scope>
    <source>
        <strain evidence="2 3">XMGL2</strain>
    </source>
</reference>
<dbReference type="PANTHER" id="PTHR38041:SF1">
    <property type="entry name" value="CHORISMATE MUTASE"/>
    <property type="match status" value="1"/>
</dbReference>
<proteinExistence type="predicted"/>
<evidence type="ECO:0000313" key="2">
    <source>
        <dbReference type="EMBL" id="MBU3079068.1"/>
    </source>
</evidence>
<dbReference type="SMART" id="SM00830">
    <property type="entry name" value="CM_2"/>
    <property type="match status" value="1"/>
</dbReference>
<organism evidence="2 3">
    <name type="scientific">Sphingomonas quercus</name>
    <dbReference type="NCBI Taxonomy" id="2842451"/>
    <lineage>
        <taxon>Bacteria</taxon>
        <taxon>Pseudomonadati</taxon>
        <taxon>Pseudomonadota</taxon>
        <taxon>Alphaproteobacteria</taxon>
        <taxon>Sphingomonadales</taxon>
        <taxon>Sphingomonadaceae</taxon>
        <taxon>Sphingomonas</taxon>
    </lineage>
</organism>
<dbReference type="Pfam" id="PF01817">
    <property type="entry name" value="CM_2"/>
    <property type="match status" value="1"/>
</dbReference>
<dbReference type="InterPro" id="IPR002701">
    <property type="entry name" value="CM_II_prokaryot"/>
</dbReference>
<dbReference type="RefSeq" id="WP_216326493.1">
    <property type="nucleotide sequence ID" value="NZ_JAHKRT010000008.1"/>
</dbReference>
<feature type="domain" description="Chorismate mutase" evidence="1">
    <location>
        <begin position="9"/>
        <end position="99"/>
    </location>
</feature>
<name>A0ABS6BL97_9SPHN</name>
<keyword evidence="3" id="KW-1185">Reference proteome</keyword>
<protein>
    <submittedName>
        <fullName evidence="2">Chorismate mutase</fullName>
    </submittedName>
</protein>
<evidence type="ECO:0000313" key="3">
    <source>
        <dbReference type="Proteomes" id="UP000776276"/>
    </source>
</evidence>
<dbReference type="InterPro" id="IPR051331">
    <property type="entry name" value="Chorismate_mutase-related"/>
</dbReference>